<dbReference type="EMBL" id="FJOG01000005">
    <property type="protein sequence ID" value="CZR54894.1"/>
    <property type="molecule type" value="Genomic_DNA"/>
</dbReference>
<proteinExistence type="predicted"/>
<keyword evidence="2" id="KW-1185">Reference proteome</keyword>
<sequence length="237" mass="26471">MSSQSNQYDAQHQLLGEVQANVADCVVDMANSGTFAQLHLRVGKYIGKQFGACAMPASIPQDVISKDDTHNRMEYIADFELVAMDCGAAIVEAVVIYIQKRYLVAKSNDKEETIRLDKAARIVHPLLSEFYRQLRLWSLKQQGSSLAAFINCIENKTLHGRKTYGFKVHSDPFKMIQKLYNDTKGAIGGFKEVPATDITMPIEATSTDERDTAKRHMARAMAHQKTEVVGEGRDKSN</sequence>
<dbReference type="AlphaFoldDB" id="A0A1L7WQ53"/>
<evidence type="ECO:0000313" key="1">
    <source>
        <dbReference type="EMBL" id="CZR54894.1"/>
    </source>
</evidence>
<evidence type="ECO:0000313" key="2">
    <source>
        <dbReference type="Proteomes" id="UP000184330"/>
    </source>
</evidence>
<protein>
    <submittedName>
        <fullName evidence="1">Uncharacterized protein</fullName>
    </submittedName>
</protein>
<gene>
    <name evidence="1" type="ORF">PAC_04779</name>
</gene>
<organism evidence="1 2">
    <name type="scientific">Phialocephala subalpina</name>
    <dbReference type="NCBI Taxonomy" id="576137"/>
    <lineage>
        <taxon>Eukaryota</taxon>
        <taxon>Fungi</taxon>
        <taxon>Dikarya</taxon>
        <taxon>Ascomycota</taxon>
        <taxon>Pezizomycotina</taxon>
        <taxon>Leotiomycetes</taxon>
        <taxon>Helotiales</taxon>
        <taxon>Mollisiaceae</taxon>
        <taxon>Phialocephala</taxon>
        <taxon>Phialocephala fortinii species complex</taxon>
    </lineage>
</organism>
<name>A0A1L7WQ53_9HELO</name>
<reference evidence="1 2" key="1">
    <citation type="submission" date="2016-03" db="EMBL/GenBank/DDBJ databases">
        <authorList>
            <person name="Ploux O."/>
        </authorList>
    </citation>
    <scope>NUCLEOTIDE SEQUENCE [LARGE SCALE GENOMIC DNA]</scope>
    <source>
        <strain evidence="1 2">UAMH 11012</strain>
    </source>
</reference>
<dbReference type="Proteomes" id="UP000184330">
    <property type="component" value="Unassembled WGS sequence"/>
</dbReference>
<accession>A0A1L7WQ53</accession>